<accession>A0ABT2PCK6</accession>
<feature type="binding site" evidence="8">
    <location>
        <position position="4"/>
    </location>
    <ligand>
        <name>Mg(2+)</name>
        <dbReference type="ChEBI" id="CHEBI:18420"/>
    </ligand>
</feature>
<evidence type="ECO:0000256" key="4">
    <source>
        <dbReference type="ARBA" id="ARBA00022723"/>
    </source>
</evidence>
<dbReference type="InterPro" id="IPR002716">
    <property type="entry name" value="PIN_dom"/>
</dbReference>
<gene>
    <name evidence="8" type="primary">vapC</name>
    <name evidence="10" type="ORF">N4R40_07705</name>
</gene>
<reference evidence="10 11" key="1">
    <citation type="journal article" date="2024" name="Int. J. Syst. Evol. Microbiol.">
        <title>Microbacterium memoriense sp. nov., a member of the Actinomycetota from marine beach sediment of the north coast of Portugal.</title>
        <authorList>
            <person name="Santos J.D.N.D."/>
            <person name="Klimek D."/>
            <person name="Calusinska M."/>
            <person name="Lobo-da-Cunha A."/>
            <person name="Catita J."/>
            <person name="Goncalves H."/>
            <person name="Gonzalez I."/>
            <person name="Lage O.M."/>
        </authorList>
    </citation>
    <scope>NUCLEOTIDE SEQUENCE [LARGE SCALE GENOMIC DNA]</scope>
    <source>
        <strain evidence="10 11">PMIC_1C1B</strain>
    </source>
</reference>
<proteinExistence type="inferred from homology"/>
<dbReference type="InterPro" id="IPR022907">
    <property type="entry name" value="VapC_family"/>
</dbReference>
<dbReference type="Gene3D" id="3.40.50.1010">
    <property type="entry name" value="5'-nuclease"/>
    <property type="match status" value="1"/>
</dbReference>
<dbReference type="PANTHER" id="PTHR33653:SF1">
    <property type="entry name" value="RIBONUCLEASE VAPC2"/>
    <property type="match status" value="1"/>
</dbReference>
<comment type="caution">
    <text evidence="10">The sequence shown here is derived from an EMBL/GenBank/DDBJ whole genome shotgun (WGS) entry which is preliminary data.</text>
</comment>
<sequence>MILDSSALIAMLLREPNADALADAIDHAAHVAISAATLVEAAIVADGTRDPVRSARFDAIIDGLAPEIVPLSAEHAALARQAYRDYGRGSGHPARLNLGDCFSYALAKQRREPLLYVGEDFAHTDIASALA</sequence>
<comment type="function">
    <text evidence="8">Toxic component of a toxin-antitoxin (TA) system. An RNase.</text>
</comment>
<keyword evidence="5 8" id="KW-0378">Hydrolase</keyword>
<dbReference type="InterPro" id="IPR050556">
    <property type="entry name" value="Type_II_TA_system_RNase"/>
</dbReference>
<dbReference type="RefSeq" id="WP_261606782.1">
    <property type="nucleotide sequence ID" value="NZ_JAODOR010000009.1"/>
</dbReference>
<keyword evidence="3 8" id="KW-0540">Nuclease</keyword>
<evidence type="ECO:0000256" key="7">
    <source>
        <dbReference type="ARBA" id="ARBA00038093"/>
    </source>
</evidence>
<evidence type="ECO:0000313" key="10">
    <source>
        <dbReference type="EMBL" id="MCT9002246.1"/>
    </source>
</evidence>
<dbReference type="EC" id="3.1.-.-" evidence="8"/>
<evidence type="ECO:0000256" key="3">
    <source>
        <dbReference type="ARBA" id="ARBA00022722"/>
    </source>
</evidence>
<dbReference type="HAMAP" id="MF_00265">
    <property type="entry name" value="VapC_Nob1"/>
    <property type="match status" value="1"/>
</dbReference>
<keyword evidence="2 8" id="KW-1277">Toxin-antitoxin system</keyword>
<name>A0ABT2PCK6_9MICO</name>
<protein>
    <recommendedName>
        <fullName evidence="8">Ribonuclease VapC</fullName>
        <shortName evidence="8">RNase VapC</shortName>
        <ecNumber evidence="8">3.1.-.-</ecNumber>
    </recommendedName>
    <alternativeName>
        <fullName evidence="8">Toxin VapC</fullName>
    </alternativeName>
</protein>
<keyword evidence="6 8" id="KW-0460">Magnesium</keyword>
<evidence type="ECO:0000256" key="5">
    <source>
        <dbReference type="ARBA" id="ARBA00022801"/>
    </source>
</evidence>
<evidence type="ECO:0000256" key="2">
    <source>
        <dbReference type="ARBA" id="ARBA00022649"/>
    </source>
</evidence>
<dbReference type="EMBL" id="JAODOR010000009">
    <property type="protein sequence ID" value="MCT9002246.1"/>
    <property type="molecule type" value="Genomic_DNA"/>
</dbReference>
<comment type="cofactor">
    <cofactor evidence="1 8">
        <name>Mg(2+)</name>
        <dbReference type="ChEBI" id="CHEBI:18420"/>
    </cofactor>
</comment>
<dbReference type="InterPro" id="IPR029060">
    <property type="entry name" value="PIN-like_dom_sf"/>
</dbReference>
<comment type="similarity">
    <text evidence="7 8">Belongs to the PINc/VapC protein family.</text>
</comment>
<evidence type="ECO:0000256" key="8">
    <source>
        <dbReference type="HAMAP-Rule" id="MF_00265"/>
    </source>
</evidence>
<feature type="domain" description="PIN" evidence="9">
    <location>
        <begin position="1"/>
        <end position="125"/>
    </location>
</feature>
<keyword evidence="11" id="KW-1185">Reference proteome</keyword>
<dbReference type="Pfam" id="PF01850">
    <property type="entry name" value="PIN"/>
    <property type="match status" value="1"/>
</dbReference>
<evidence type="ECO:0000256" key="6">
    <source>
        <dbReference type="ARBA" id="ARBA00022842"/>
    </source>
</evidence>
<feature type="binding site" evidence="8">
    <location>
        <position position="100"/>
    </location>
    <ligand>
        <name>Mg(2+)</name>
        <dbReference type="ChEBI" id="CHEBI:18420"/>
    </ligand>
</feature>
<evidence type="ECO:0000256" key="1">
    <source>
        <dbReference type="ARBA" id="ARBA00001946"/>
    </source>
</evidence>
<keyword evidence="8" id="KW-0800">Toxin</keyword>
<organism evidence="10 11">
    <name type="scientific">Microbacterium memoriense</name>
    <dbReference type="NCBI Taxonomy" id="2978350"/>
    <lineage>
        <taxon>Bacteria</taxon>
        <taxon>Bacillati</taxon>
        <taxon>Actinomycetota</taxon>
        <taxon>Actinomycetes</taxon>
        <taxon>Micrococcales</taxon>
        <taxon>Microbacteriaceae</taxon>
        <taxon>Microbacterium</taxon>
    </lineage>
</organism>
<dbReference type="CDD" id="cd09871">
    <property type="entry name" value="PIN_MtVapC28-VapC30-like"/>
    <property type="match status" value="1"/>
</dbReference>
<dbReference type="SUPFAM" id="SSF88723">
    <property type="entry name" value="PIN domain-like"/>
    <property type="match status" value="1"/>
</dbReference>
<dbReference type="Proteomes" id="UP001300496">
    <property type="component" value="Unassembled WGS sequence"/>
</dbReference>
<keyword evidence="4 8" id="KW-0479">Metal-binding</keyword>
<evidence type="ECO:0000313" key="11">
    <source>
        <dbReference type="Proteomes" id="UP001300496"/>
    </source>
</evidence>
<dbReference type="PANTHER" id="PTHR33653">
    <property type="entry name" value="RIBONUCLEASE VAPC2"/>
    <property type="match status" value="1"/>
</dbReference>
<evidence type="ECO:0000259" key="9">
    <source>
        <dbReference type="Pfam" id="PF01850"/>
    </source>
</evidence>